<protein>
    <recommendedName>
        <fullName evidence="3">SXP/RAL-2 family protein Ani s 5-like cation-binding domain-containing protein</fullName>
    </recommendedName>
</protein>
<dbReference type="EMBL" id="CAJGYM010000164">
    <property type="protein sequence ID" value="CAD6199272.1"/>
    <property type="molecule type" value="Genomic_DNA"/>
</dbReference>
<dbReference type="InterPro" id="IPR003677">
    <property type="entry name" value="ANIS5_cation-bd"/>
</dbReference>
<feature type="region of interest" description="Disordered" evidence="1">
    <location>
        <begin position="23"/>
        <end position="56"/>
    </location>
</feature>
<dbReference type="Proteomes" id="UP000835052">
    <property type="component" value="Unassembled WGS sequence"/>
</dbReference>
<sequence length="212" mass="24007">MISSSSPLILALFATASCQLSGPTSDGFRQNGLRGDRNGNYNNDGKGNNGIRLPPWQNEDNDDDFDLFSELTMPSFLRNQPNQVKESYYEIVTNMTSKLPEQQQRLQRWADQNRLSSQYQNYARRLESSLSALSTNITRFFSNLEKAAKKLVELTTSKTITNLQRFEGIADVHRQYEKELDVLRLIIGVANDQSSAELPPIRSQGGRGRQNN</sequence>
<keyword evidence="5" id="KW-1185">Reference proteome</keyword>
<dbReference type="PANTHER" id="PTHR21593:SF36">
    <property type="entry name" value="DUF148 DOMAIN-CONTAINING PROTEIN-RELATED"/>
    <property type="match status" value="1"/>
</dbReference>
<dbReference type="Pfam" id="PF02520">
    <property type="entry name" value="ANIS5_cation-bd"/>
    <property type="match status" value="1"/>
</dbReference>
<feature type="compositionally biased region" description="Low complexity" evidence="1">
    <location>
        <begin position="38"/>
        <end position="50"/>
    </location>
</feature>
<evidence type="ECO:0000313" key="5">
    <source>
        <dbReference type="Proteomes" id="UP000835052"/>
    </source>
</evidence>
<dbReference type="OrthoDB" id="5868832at2759"/>
<reference evidence="4" key="1">
    <citation type="submission" date="2020-10" db="EMBL/GenBank/DDBJ databases">
        <authorList>
            <person name="Kikuchi T."/>
        </authorList>
    </citation>
    <scope>NUCLEOTIDE SEQUENCE</scope>
    <source>
        <strain evidence="4">NKZ352</strain>
    </source>
</reference>
<feature type="domain" description="SXP/RAL-2 family protein Ani s 5-like cation-binding" evidence="3">
    <location>
        <begin position="84"/>
        <end position="187"/>
    </location>
</feature>
<dbReference type="InterPro" id="IPR052823">
    <property type="entry name" value="SXP/RAL-2_related"/>
</dbReference>
<organism evidence="4 5">
    <name type="scientific">Caenorhabditis auriculariae</name>
    <dbReference type="NCBI Taxonomy" id="2777116"/>
    <lineage>
        <taxon>Eukaryota</taxon>
        <taxon>Metazoa</taxon>
        <taxon>Ecdysozoa</taxon>
        <taxon>Nematoda</taxon>
        <taxon>Chromadorea</taxon>
        <taxon>Rhabditida</taxon>
        <taxon>Rhabditina</taxon>
        <taxon>Rhabditomorpha</taxon>
        <taxon>Rhabditoidea</taxon>
        <taxon>Rhabditidae</taxon>
        <taxon>Peloderinae</taxon>
        <taxon>Caenorhabditis</taxon>
    </lineage>
</organism>
<dbReference type="AlphaFoldDB" id="A0A8S1HRU8"/>
<accession>A0A8S1HRU8</accession>
<evidence type="ECO:0000313" key="4">
    <source>
        <dbReference type="EMBL" id="CAD6199272.1"/>
    </source>
</evidence>
<proteinExistence type="predicted"/>
<keyword evidence="2" id="KW-0732">Signal</keyword>
<feature type="chain" id="PRO_5035926260" description="SXP/RAL-2 family protein Ani s 5-like cation-binding domain-containing protein" evidence="2">
    <location>
        <begin position="19"/>
        <end position="212"/>
    </location>
</feature>
<name>A0A8S1HRU8_9PELO</name>
<evidence type="ECO:0000256" key="2">
    <source>
        <dbReference type="SAM" id="SignalP"/>
    </source>
</evidence>
<gene>
    <name evidence="4" type="ORF">CAUJ_LOCUS15175</name>
</gene>
<dbReference type="PANTHER" id="PTHR21593">
    <property type="entry name" value="PRION-LIKE- Q/N-RICH -DOMAIN-BEARING PROTEIN PROTEIN"/>
    <property type="match status" value="1"/>
</dbReference>
<evidence type="ECO:0000259" key="3">
    <source>
        <dbReference type="Pfam" id="PF02520"/>
    </source>
</evidence>
<feature type="signal peptide" evidence="2">
    <location>
        <begin position="1"/>
        <end position="18"/>
    </location>
</feature>
<comment type="caution">
    <text evidence="4">The sequence shown here is derived from an EMBL/GenBank/DDBJ whole genome shotgun (WGS) entry which is preliminary data.</text>
</comment>
<evidence type="ECO:0000256" key="1">
    <source>
        <dbReference type="SAM" id="MobiDB-lite"/>
    </source>
</evidence>